<evidence type="ECO:0000313" key="3">
    <source>
        <dbReference type="WBParaSite" id="PTRK_0000882400.1"/>
    </source>
</evidence>
<evidence type="ECO:0000313" key="2">
    <source>
        <dbReference type="Proteomes" id="UP000038045"/>
    </source>
</evidence>
<feature type="region of interest" description="Disordered" evidence="1">
    <location>
        <begin position="410"/>
        <end position="510"/>
    </location>
</feature>
<feature type="region of interest" description="Disordered" evidence="1">
    <location>
        <begin position="97"/>
        <end position="126"/>
    </location>
</feature>
<feature type="compositionally biased region" description="Basic residues" evidence="1">
    <location>
        <begin position="488"/>
        <end position="508"/>
    </location>
</feature>
<dbReference type="AlphaFoldDB" id="A0A0N4ZL19"/>
<name>A0A0N4ZL19_PARTI</name>
<protein>
    <submittedName>
        <fullName evidence="3">LigA</fullName>
    </submittedName>
</protein>
<organism evidence="2 3">
    <name type="scientific">Parastrongyloides trichosuri</name>
    <name type="common">Possum-specific nematode worm</name>
    <dbReference type="NCBI Taxonomy" id="131310"/>
    <lineage>
        <taxon>Eukaryota</taxon>
        <taxon>Metazoa</taxon>
        <taxon>Ecdysozoa</taxon>
        <taxon>Nematoda</taxon>
        <taxon>Chromadorea</taxon>
        <taxon>Rhabditida</taxon>
        <taxon>Tylenchina</taxon>
        <taxon>Panagrolaimomorpha</taxon>
        <taxon>Strongyloidoidea</taxon>
        <taxon>Strongyloididae</taxon>
        <taxon>Parastrongyloides</taxon>
    </lineage>
</organism>
<sequence length="570" mass="61145">MLAGLYGDEDHQGQVQGLAVQQGDAGEDDAGVLQSLDPFPARRWRHPEGWRAADGRWRPERWSCALFLQQIADPAPQLGDHRQTLQIAIDGEPVFQPALDRGAQDDDPPLAGHALSEKGRSHGSAQAVFRRRTGRGHGIEGQDLGVGGQFVADLVGDQLPIVGPGPVTDQRHIQRASLSQTRRHAWRSDQVHVQIHQFVDLPAAARLFPHADDDVVGAGRRGVAVADIGELQLDVGEFAPKGFDVGQDEVVAEAGHTAQAQAVGGAAGRDLVPGSHQFGAGDAEGLGQQQGVLGRFDPLPHAKEQGEGQGLLDRLDPVADGRRRDQKLVGGALEAAAPHHRLDGHAARSPLSQRRGGHRRRARWHDPVQDRARGQRRGPADAEPPRTAERLFHGLCARRGAARRLVPVRPLHARPDPGAEARSGGQGGGHHRRRAGLFGGRRHQGLGRDGGRVGPRRVALHQGQPAVRRAHGDDARLDQADGQADHRHGQRPGRRHGRRPGLGRRHPHGLGPGLFPVGLCAERPGPVGRIALAAAEAGGSGQDLRVADDRRSRQRPGSAGRRLRQPCRAA</sequence>
<feature type="compositionally biased region" description="Basic residues" evidence="1">
    <location>
        <begin position="429"/>
        <end position="445"/>
    </location>
</feature>
<evidence type="ECO:0000256" key="1">
    <source>
        <dbReference type="SAM" id="MobiDB-lite"/>
    </source>
</evidence>
<reference evidence="3" key="1">
    <citation type="submission" date="2017-02" db="UniProtKB">
        <authorList>
            <consortium name="WormBaseParasite"/>
        </authorList>
    </citation>
    <scope>IDENTIFICATION</scope>
</reference>
<feature type="region of interest" description="Disordered" evidence="1">
    <location>
        <begin position="264"/>
        <end position="317"/>
    </location>
</feature>
<keyword evidence="2" id="KW-1185">Reference proteome</keyword>
<feature type="compositionally biased region" description="Basic and acidic residues" evidence="1">
    <location>
        <begin position="364"/>
        <end position="387"/>
    </location>
</feature>
<feature type="compositionally biased region" description="Basic residues" evidence="1">
    <location>
        <begin position="561"/>
        <end position="570"/>
    </location>
</feature>
<proteinExistence type="predicted"/>
<dbReference type="Proteomes" id="UP000038045">
    <property type="component" value="Unplaced"/>
</dbReference>
<feature type="region of interest" description="Disordered" evidence="1">
    <location>
        <begin position="536"/>
        <end position="570"/>
    </location>
</feature>
<dbReference type="WBParaSite" id="PTRK_0000882400.1">
    <property type="protein sequence ID" value="PTRK_0000882400.1"/>
    <property type="gene ID" value="PTRK_0000882400"/>
</dbReference>
<accession>A0A0N4ZL19</accession>
<feature type="compositionally biased region" description="Basic and acidic residues" evidence="1">
    <location>
        <begin position="470"/>
        <end position="487"/>
    </location>
</feature>
<feature type="region of interest" description="Disordered" evidence="1">
    <location>
        <begin position="334"/>
        <end position="387"/>
    </location>
</feature>